<keyword evidence="2" id="KW-1185">Reference proteome</keyword>
<organism evidence="1 2">
    <name type="scientific">Trachipleistophora hominis</name>
    <name type="common">Microsporidian parasite</name>
    <dbReference type="NCBI Taxonomy" id="72359"/>
    <lineage>
        <taxon>Eukaryota</taxon>
        <taxon>Fungi</taxon>
        <taxon>Fungi incertae sedis</taxon>
        <taxon>Microsporidia</taxon>
        <taxon>Pleistophoridae</taxon>
        <taxon>Trachipleistophora</taxon>
    </lineage>
</organism>
<evidence type="ECO:0000313" key="2">
    <source>
        <dbReference type="Proteomes" id="UP000011185"/>
    </source>
</evidence>
<dbReference type="OrthoDB" id="2191894at2759"/>
<name>L7JZM2_TRAHO</name>
<dbReference type="Proteomes" id="UP000011185">
    <property type="component" value="Unassembled WGS sequence"/>
</dbReference>
<dbReference type="HOGENOM" id="CLU_1173114_0_0_1"/>
<reference evidence="1 2" key="1">
    <citation type="journal article" date="2012" name="PLoS Pathog.">
        <title>The genome of the obligate intracellular parasite Trachipleistophora hominis: new insights into microsporidian genome dynamics and reductive evolution.</title>
        <authorList>
            <person name="Heinz E."/>
            <person name="Williams T.A."/>
            <person name="Nakjang S."/>
            <person name="Noel C.J."/>
            <person name="Swan D.C."/>
            <person name="Goldberg A.V."/>
            <person name="Harris S.R."/>
            <person name="Weinmaier T."/>
            <person name="Markert S."/>
            <person name="Becher D."/>
            <person name="Bernhardt J."/>
            <person name="Dagan T."/>
            <person name="Hacker C."/>
            <person name="Lucocq J.M."/>
            <person name="Schweder T."/>
            <person name="Rattei T."/>
            <person name="Hall N."/>
            <person name="Hirt R.P."/>
            <person name="Embley T.M."/>
        </authorList>
    </citation>
    <scope>NUCLEOTIDE SEQUENCE [LARGE SCALE GENOMIC DNA]</scope>
</reference>
<dbReference type="AlphaFoldDB" id="L7JZM2"/>
<feature type="non-terminal residue" evidence="1">
    <location>
        <position position="1"/>
    </location>
</feature>
<proteinExistence type="predicted"/>
<evidence type="ECO:0000313" key="1">
    <source>
        <dbReference type="EMBL" id="ELQ76755.1"/>
    </source>
</evidence>
<dbReference type="VEuPathDB" id="MicrosporidiaDB:THOM_0248"/>
<dbReference type="OMA" id="CVFEDFL"/>
<dbReference type="InParanoid" id="L7JZM2"/>
<accession>L7JZM2</accession>
<gene>
    <name evidence="1" type="ORF">THOM_0248</name>
</gene>
<protein>
    <submittedName>
        <fullName evidence="1">Uncharacterized protein</fullName>
    </submittedName>
</protein>
<sequence>VLIIINEDNSTWCNLNTLLFSNTFVPMKGFFNVGSLLSKRLNILKKHSKTLTVTPAHINTCRFFLEVPAFTNHSFSIDSQALCRIARQSFEYELKNGSLELKDCTGSCTLTHKIAVGEPLHTSMHVDEPLISFECPHEFVKFVLKLEGRSAMEMNVRDDGTVHCEVHDVVDYDFTFRMCKVLISNVESVDVKVRVGELLFMEDVLDNTMVFCVFEDFLLVYCYDQGSTLAVKVNLLV</sequence>
<dbReference type="EMBL" id="JH993817">
    <property type="protein sequence ID" value="ELQ76755.1"/>
    <property type="molecule type" value="Genomic_DNA"/>
</dbReference>